<gene>
    <name evidence="1" type="ORF">CVT23_16820</name>
</gene>
<evidence type="ECO:0000313" key="2">
    <source>
        <dbReference type="Proteomes" id="UP000229498"/>
    </source>
</evidence>
<name>A0A2M9FYS6_9PROT</name>
<dbReference type="InterPro" id="IPR006439">
    <property type="entry name" value="HAD-SF_hydro_IA"/>
</dbReference>
<dbReference type="NCBIfam" id="TIGR01509">
    <property type="entry name" value="HAD-SF-IA-v3"/>
    <property type="match status" value="1"/>
</dbReference>
<dbReference type="InterPro" id="IPR050155">
    <property type="entry name" value="HAD-like_hydrolase_sf"/>
</dbReference>
<dbReference type="PANTHER" id="PTHR43434:SF24">
    <property type="entry name" value="HYDROLASE-RELATED"/>
    <property type="match status" value="1"/>
</dbReference>
<evidence type="ECO:0000313" key="1">
    <source>
        <dbReference type="EMBL" id="PJK28611.1"/>
    </source>
</evidence>
<dbReference type="SUPFAM" id="SSF56784">
    <property type="entry name" value="HAD-like"/>
    <property type="match status" value="1"/>
</dbReference>
<dbReference type="OrthoDB" id="9793014at2"/>
<dbReference type="EMBL" id="PHIG01000043">
    <property type="protein sequence ID" value="PJK28611.1"/>
    <property type="molecule type" value="Genomic_DNA"/>
</dbReference>
<dbReference type="InterPro" id="IPR023214">
    <property type="entry name" value="HAD_sf"/>
</dbReference>
<dbReference type="InterPro" id="IPR036412">
    <property type="entry name" value="HAD-like_sf"/>
</dbReference>
<sequence>MTLRLVIFDCDGTLVDSQHGIVRSMQQAFLSFGLIAPDPDAVKRVVGLSLDQAVGRLAPELGASDVWQVAGAYKALFRELRAGGDLPEPDFPGVLDAIGALDAAGYLLGVATGKSRRGLFAVVERLGLEGRFVTLQTADDVMAGKPAPDMCLQACAEAGVDAADAVVIGDTSYDMEMARAAGCGAIGVAWGYHPPGELEGAGAARIVGHGDEIPAAVAALLGGARAA</sequence>
<dbReference type="Proteomes" id="UP000229498">
    <property type="component" value="Unassembled WGS sequence"/>
</dbReference>
<proteinExistence type="predicted"/>
<dbReference type="AlphaFoldDB" id="A0A2M9FYS6"/>
<dbReference type="NCBIfam" id="TIGR01549">
    <property type="entry name" value="HAD-SF-IA-v1"/>
    <property type="match status" value="1"/>
</dbReference>
<dbReference type="Gene3D" id="3.40.50.1000">
    <property type="entry name" value="HAD superfamily/HAD-like"/>
    <property type="match status" value="1"/>
</dbReference>
<reference evidence="1 2" key="1">
    <citation type="submission" date="2017-11" db="EMBL/GenBank/DDBJ databases">
        <title>Draft genome sequence of Rhizobiales bacterium SY3-13.</title>
        <authorList>
            <person name="Sun C."/>
        </authorList>
    </citation>
    <scope>NUCLEOTIDE SEQUENCE [LARGE SCALE GENOMIC DNA]</scope>
    <source>
        <strain evidence="1 2">SY3-13</strain>
    </source>
</reference>
<dbReference type="SFLD" id="SFLDS00003">
    <property type="entry name" value="Haloacid_Dehalogenase"/>
    <property type="match status" value="1"/>
</dbReference>
<dbReference type="InterPro" id="IPR041492">
    <property type="entry name" value="HAD_2"/>
</dbReference>
<dbReference type="GO" id="GO:0005829">
    <property type="term" value="C:cytosol"/>
    <property type="evidence" value="ECO:0007669"/>
    <property type="project" value="TreeGrafter"/>
</dbReference>
<dbReference type="InterPro" id="IPR023198">
    <property type="entry name" value="PGP-like_dom2"/>
</dbReference>
<dbReference type="GO" id="GO:0006281">
    <property type="term" value="P:DNA repair"/>
    <property type="evidence" value="ECO:0007669"/>
    <property type="project" value="TreeGrafter"/>
</dbReference>
<dbReference type="SFLD" id="SFLDG01135">
    <property type="entry name" value="C1.5.6:_HAD__Beta-PGM__Phospha"/>
    <property type="match status" value="1"/>
</dbReference>
<organism evidence="1 2">
    <name type="scientific">Minwuia thermotolerans</name>
    <dbReference type="NCBI Taxonomy" id="2056226"/>
    <lineage>
        <taxon>Bacteria</taxon>
        <taxon>Pseudomonadati</taxon>
        <taxon>Pseudomonadota</taxon>
        <taxon>Alphaproteobacteria</taxon>
        <taxon>Minwuiales</taxon>
        <taxon>Minwuiaceae</taxon>
        <taxon>Minwuia</taxon>
    </lineage>
</organism>
<dbReference type="SFLD" id="SFLDG01129">
    <property type="entry name" value="C1.5:_HAD__Beta-PGM__Phosphata"/>
    <property type="match status" value="1"/>
</dbReference>
<dbReference type="GO" id="GO:0008967">
    <property type="term" value="F:phosphoglycolate phosphatase activity"/>
    <property type="evidence" value="ECO:0007669"/>
    <property type="project" value="TreeGrafter"/>
</dbReference>
<dbReference type="Gene3D" id="1.10.150.240">
    <property type="entry name" value="Putative phosphatase, domain 2"/>
    <property type="match status" value="1"/>
</dbReference>
<keyword evidence="2" id="KW-1185">Reference proteome</keyword>
<dbReference type="PANTHER" id="PTHR43434">
    <property type="entry name" value="PHOSPHOGLYCOLATE PHOSPHATASE"/>
    <property type="match status" value="1"/>
</dbReference>
<dbReference type="Pfam" id="PF13419">
    <property type="entry name" value="HAD_2"/>
    <property type="match status" value="1"/>
</dbReference>
<dbReference type="RefSeq" id="WP_109796090.1">
    <property type="nucleotide sequence ID" value="NZ_PHIG01000043.1"/>
</dbReference>
<accession>A0A2M9FYS6</accession>
<protein>
    <submittedName>
        <fullName evidence="1">Haloacid dehalogenase</fullName>
    </submittedName>
</protein>
<comment type="caution">
    <text evidence="1">The sequence shown here is derived from an EMBL/GenBank/DDBJ whole genome shotgun (WGS) entry which is preliminary data.</text>
</comment>